<organism evidence="3 4">
    <name type="scientific">Apiospora phragmitis</name>
    <dbReference type="NCBI Taxonomy" id="2905665"/>
    <lineage>
        <taxon>Eukaryota</taxon>
        <taxon>Fungi</taxon>
        <taxon>Dikarya</taxon>
        <taxon>Ascomycota</taxon>
        <taxon>Pezizomycotina</taxon>
        <taxon>Sordariomycetes</taxon>
        <taxon>Xylariomycetidae</taxon>
        <taxon>Amphisphaeriales</taxon>
        <taxon>Apiosporaceae</taxon>
        <taxon>Apiospora</taxon>
    </lineage>
</organism>
<reference evidence="3 4" key="1">
    <citation type="submission" date="2023-01" db="EMBL/GenBank/DDBJ databases">
        <title>Analysis of 21 Apiospora genomes using comparative genomics revels a genus with tremendous synthesis potential of carbohydrate active enzymes and secondary metabolites.</title>
        <authorList>
            <person name="Sorensen T."/>
        </authorList>
    </citation>
    <scope>NUCLEOTIDE SEQUENCE [LARGE SCALE GENOMIC DNA]</scope>
    <source>
        <strain evidence="3 4">CBS 135458</strain>
    </source>
</reference>
<dbReference type="PANTHER" id="PTHR10039">
    <property type="entry name" value="AMELOGENIN"/>
    <property type="match status" value="1"/>
</dbReference>
<evidence type="ECO:0000313" key="3">
    <source>
        <dbReference type="EMBL" id="KAK8087195.1"/>
    </source>
</evidence>
<dbReference type="RefSeq" id="XP_066721719.1">
    <property type="nucleotide sequence ID" value="XM_066853578.1"/>
</dbReference>
<dbReference type="PANTHER" id="PTHR10039:SF16">
    <property type="entry name" value="GPI INOSITOL-DEACYLASE"/>
    <property type="match status" value="1"/>
</dbReference>
<dbReference type="InterPro" id="IPR056884">
    <property type="entry name" value="NPHP3-like_N"/>
</dbReference>
<evidence type="ECO:0000259" key="2">
    <source>
        <dbReference type="Pfam" id="PF24883"/>
    </source>
</evidence>
<accession>A0ABR1WVN1</accession>
<sequence length="769" mass="85420">MKDAPRDFQMILGETTSLEAIIETLKASDVEPLGLTITLEACRRCLLALEGLLPKPQGNDASSSKRRKITFAELAWPLKESKARKLLAEVSQHKATLLLAISGDMAHDRDESVSFLRWTISQACRLAKRVPQQLKKVHDGGCEPSLTELNTILGEILSGFTTFYIVVDAVDESSPRGGLVALLATIALDQRFGNVRLLVTSRQYSDIEKAFSGISVPLSMSNDLVSEDIRQFIQNRLAKSRHIQRWPKLIGLIEDSLVSGAKGMFRWAECQIHTIERLRTEPQILEALQNLPRDLAETYIRIFQQIPEVDRPFVRRALIWLGGHAGASWHTNYGIKGDVLAAAASYDLHINESASDPSFYDIDYLGELIGCLITVSNDVSEADIMLHSDLPGTIQTTGQQAAPDTHSLSLITLAHYTVMEFLESPFIRETDVSYFALTRSTIMTEFTKSVLWQAVSADPQGAGISWLHDREAYCLTLAPTLIVNEDWVDLVDLLLRYYDPSSPHYSRIPRVQRFLSEIAGGWSFYYIYDMPEYHLQGHSTPDTAGEAKILLNLLLAGYVDPMANNMFNAFLTQSHNLGELLVTHLTVTHSGSGYKTSDTGTVLAILLRYDDTDNAALHTIFWLVDCYSHHLDHTAILEEIVISRSKHRLEDGSSIIDVLIKHGANPDGLGSFPHAPQSVGVPSLFFAVEGKGNPLDVIVKGGERDQKVERVEAAAVRYIKAWLRMAQKRYRFGVVPAYGGSNLYTIGVEAGNSQNTCFILPEQKPSLSV</sequence>
<keyword evidence="4" id="KW-1185">Reference proteome</keyword>
<dbReference type="EMBL" id="JAQQWL010000002">
    <property type="protein sequence ID" value="KAK8087195.1"/>
    <property type="molecule type" value="Genomic_DNA"/>
</dbReference>
<dbReference type="Pfam" id="PF24883">
    <property type="entry name" value="NPHP3_N"/>
    <property type="match status" value="1"/>
</dbReference>
<feature type="domain" description="Nephrocystin 3-like N-terminal" evidence="2">
    <location>
        <begin position="106"/>
        <end position="202"/>
    </location>
</feature>
<evidence type="ECO:0000256" key="1">
    <source>
        <dbReference type="ARBA" id="ARBA00022737"/>
    </source>
</evidence>
<proteinExistence type="predicted"/>
<dbReference type="GeneID" id="92086641"/>
<dbReference type="Proteomes" id="UP001480595">
    <property type="component" value="Unassembled WGS sequence"/>
</dbReference>
<evidence type="ECO:0000313" key="4">
    <source>
        <dbReference type="Proteomes" id="UP001480595"/>
    </source>
</evidence>
<protein>
    <recommendedName>
        <fullName evidence="2">Nephrocystin 3-like N-terminal domain-containing protein</fullName>
    </recommendedName>
</protein>
<keyword evidence="1" id="KW-0677">Repeat</keyword>
<name>A0ABR1WVN1_9PEZI</name>
<comment type="caution">
    <text evidence="3">The sequence shown here is derived from an EMBL/GenBank/DDBJ whole genome shotgun (WGS) entry which is preliminary data.</text>
</comment>
<gene>
    <name evidence="3" type="ORF">PG994_002169</name>
</gene>